<dbReference type="GO" id="GO:0006826">
    <property type="term" value="P:iron ion transport"/>
    <property type="evidence" value="ECO:0007669"/>
    <property type="project" value="UniProtKB-KW"/>
</dbReference>
<dbReference type="SMART" id="SM00382">
    <property type="entry name" value="AAA"/>
    <property type="match status" value="1"/>
</dbReference>
<keyword evidence="7 12" id="KW-0067">ATP-binding</keyword>
<evidence type="ECO:0000256" key="3">
    <source>
        <dbReference type="ARBA" id="ARBA00022448"/>
    </source>
</evidence>
<dbReference type="InterPro" id="IPR017871">
    <property type="entry name" value="ABC_transporter-like_CS"/>
</dbReference>
<evidence type="ECO:0000256" key="1">
    <source>
        <dbReference type="ARBA" id="ARBA00004202"/>
    </source>
</evidence>
<sequence length="254" mass="28261">MYRLTDVEVIRDGKKILNVPDLTIAAGDFTVVLGHNGSGKSTLVKLLAAELQADHGSVAWQDKPVTDYNKKILAQQVAYLPQKLPEVSGLNVEELIRLGRYPWRGALGRWNDEDQKYIDQAINQTGLAALRQHLADELSGGERQRAWIAMLLAQQSGLLILDEPTSALDIQYQIQVMELLKAVNQINQRGIVVILHDLNLALRYASQVIALKQGEVLFTGEAKTVLTAENLSQLYNTEIQLIPHPTRSEQVVIL</sequence>
<dbReference type="Proteomes" id="UP000321764">
    <property type="component" value="Unassembled WGS sequence"/>
</dbReference>
<dbReference type="GO" id="GO:0005524">
    <property type="term" value="F:ATP binding"/>
    <property type="evidence" value="ECO:0007669"/>
    <property type="project" value="UniProtKB-KW"/>
</dbReference>
<evidence type="ECO:0000256" key="4">
    <source>
        <dbReference type="ARBA" id="ARBA00022475"/>
    </source>
</evidence>
<keyword evidence="8" id="KW-0408">Iron</keyword>
<evidence type="ECO:0000256" key="10">
    <source>
        <dbReference type="ARBA" id="ARBA00023136"/>
    </source>
</evidence>
<reference evidence="12 13" key="1">
    <citation type="submission" date="2019-07" db="EMBL/GenBank/DDBJ databases">
        <title>Reinekea sp. strain SSH23 genome sequencing and assembly.</title>
        <authorList>
            <person name="Kim I."/>
        </authorList>
    </citation>
    <scope>NUCLEOTIDE SEQUENCE [LARGE SCALE GENOMIC DNA]</scope>
    <source>
        <strain evidence="12 13">SSH23</strain>
    </source>
</reference>
<evidence type="ECO:0000256" key="5">
    <source>
        <dbReference type="ARBA" id="ARBA00022496"/>
    </source>
</evidence>
<gene>
    <name evidence="12" type="ORF">FME95_07635</name>
</gene>
<dbReference type="FunFam" id="3.40.50.300:FF:000134">
    <property type="entry name" value="Iron-enterobactin ABC transporter ATP-binding protein"/>
    <property type="match status" value="1"/>
</dbReference>
<dbReference type="InterPro" id="IPR027417">
    <property type="entry name" value="P-loop_NTPase"/>
</dbReference>
<dbReference type="RefSeq" id="WP_147713798.1">
    <property type="nucleotide sequence ID" value="NZ_VKAD01000001.1"/>
</dbReference>
<dbReference type="Gene3D" id="3.40.50.300">
    <property type="entry name" value="P-loop containing nucleotide triphosphate hydrolases"/>
    <property type="match status" value="1"/>
</dbReference>
<dbReference type="PROSITE" id="PS50893">
    <property type="entry name" value="ABC_TRANSPORTER_2"/>
    <property type="match status" value="1"/>
</dbReference>
<evidence type="ECO:0000256" key="2">
    <source>
        <dbReference type="ARBA" id="ARBA00005417"/>
    </source>
</evidence>
<evidence type="ECO:0000256" key="8">
    <source>
        <dbReference type="ARBA" id="ARBA00023004"/>
    </source>
</evidence>
<dbReference type="InterPro" id="IPR003439">
    <property type="entry name" value="ABC_transporter-like_ATP-bd"/>
</dbReference>
<dbReference type="AlphaFoldDB" id="A0A5C8ZC35"/>
<dbReference type="PANTHER" id="PTHR42771:SF2">
    <property type="entry name" value="IRON(3+)-HYDROXAMATE IMPORT ATP-BINDING PROTEIN FHUC"/>
    <property type="match status" value="1"/>
</dbReference>
<evidence type="ECO:0000313" key="12">
    <source>
        <dbReference type="EMBL" id="TXR54400.1"/>
    </source>
</evidence>
<dbReference type="Pfam" id="PF00005">
    <property type="entry name" value="ABC_tran"/>
    <property type="match status" value="1"/>
</dbReference>
<accession>A0A5C8ZC35</accession>
<protein>
    <submittedName>
        <fullName evidence="12">ABC transporter ATP-binding protein</fullName>
    </submittedName>
</protein>
<dbReference type="PANTHER" id="PTHR42771">
    <property type="entry name" value="IRON(3+)-HYDROXAMATE IMPORT ATP-BINDING PROTEIN FHUC"/>
    <property type="match status" value="1"/>
</dbReference>
<keyword evidence="3" id="KW-0813">Transport</keyword>
<dbReference type="InterPro" id="IPR003593">
    <property type="entry name" value="AAA+_ATPase"/>
</dbReference>
<dbReference type="EMBL" id="VKAD01000001">
    <property type="protein sequence ID" value="TXR54400.1"/>
    <property type="molecule type" value="Genomic_DNA"/>
</dbReference>
<dbReference type="OrthoDB" id="6461291at2"/>
<keyword evidence="13" id="KW-1185">Reference proteome</keyword>
<feature type="domain" description="ABC transporter" evidence="11">
    <location>
        <begin position="2"/>
        <end position="238"/>
    </location>
</feature>
<name>A0A5C8ZC35_9GAMM</name>
<dbReference type="GO" id="GO:0005886">
    <property type="term" value="C:plasma membrane"/>
    <property type="evidence" value="ECO:0007669"/>
    <property type="project" value="UniProtKB-SubCell"/>
</dbReference>
<dbReference type="CDD" id="cd03214">
    <property type="entry name" value="ABC_Iron-Siderophores_B12_Hemin"/>
    <property type="match status" value="1"/>
</dbReference>
<keyword evidence="9" id="KW-0406">Ion transport</keyword>
<keyword evidence="5" id="KW-0410">Iron transport</keyword>
<keyword evidence="6" id="KW-0547">Nucleotide-binding</keyword>
<evidence type="ECO:0000259" key="11">
    <source>
        <dbReference type="PROSITE" id="PS50893"/>
    </source>
</evidence>
<comment type="caution">
    <text evidence="12">The sequence shown here is derived from an EMBL/GenBank/DDBJ whole genome shotgun (WGS) entry which is preliminary data.</text>
</comment>
<evidence type="ECO:0000256" key="9">
    <source>
        <dbReference type="ARBA" id="ARBA00023065"/>
    </source>
</evidence>
<evidence type="ECO:0000256" key="7">
    <source>
        <dbReference type="ARBA" id="ARBA00022840"/>
    </source>
</evidence>
<organism evidence="12 13">
    <name type="scientific">Reinekea thalattae</name>
    <dbReference type="NCBI Taxonomy" id="2593301"/>
    <lineage>
        <taxon>Bacteria</taxon>
        <taxon>Pseudomonadati</taxon>
        <taxon>Pseudomonadota</taxon>
        <taxon>Gammaproteobacteria</taxon>
        <taxon>Oceanospirillales</taxon>
        <taxon>Saccharospirillaceae</taxon>
        <taxon>Reinekea</taxon>
    </lineage>
</organism>
<dbReference type="InterPro" id="IPR051535">
    <property type="entry name" value="Siderophore_ABC-ATPase"/>
</dbReference>
<evidence type="ECO:0000256" key="6">
    <source>
        <dbReference type="ARBA" id="ARBA00022741"/>
    </source>
</evidence>
<dbReference type="SUPFAM" id="SSF52540">
    <property type="entry name" value="P-loop containing nucleoside triphosphate hydrolases"/>
    <property type="match status" value="1"/>
</dbReference>
<dbReference type="GO" id="GO:0016887">
    <property type="term" value="F:ATP hydrolysis activity"/>
    <property type="evidence" value="ECO:0007669"/>
    <property type="project" value="InterPro"/>
</dbReference>
<comment type="subcellular location">
    <subcellularLocation>
        <location evidence="1">Cell membrane</location>
        <topology evidence="1">Peripheral membrane protein</topology>
    </subcellularLocation>
</comment>
<keyword evidence="10" id="KW-0472">Membrane</keyword>
<keyword evidence="4" id="KW-1003">Cell membrane</keyword>
<evidence type="ECO:0000313" key="13">
    <source>
        <dbReference type="Proteomes" id="UP000321764"/>
    </source>
</evidence>
<comment type="similarity">
    <text evidence="2">Belongs to the ABC transporter superfamily.</text>
</comment>
<dbReference type="PROSITE" id="PS00211">
    <property type="entry name" value="ABC_TRANSPORTER_1"/>
    <property type="match status" value="1"/>
</dbReference>
<proteinExistence type="inferred from homology"/>